<sequence>MSLKILSAIVVPPHLAVSGASKAAEKLSVALQAHDHIDIANMGMASRVPMDLGKPGERIEVPTSTPFATPFIGLDSVLPNRAKTLFYRSGIPALIRDGSYDLVHIHNPIPALEMMRVARACVAKGVPYVVSTHGFVEISNPTAFRRMDAARRLAWDLLIDRPVRYVVRNAAAICAISPVDLPIVRDFGFTGEDIAVVPYGVDRPQDWGAPTPADRDIHRKFGIPEREEGGGPFTAFFLANHTANKGLGVLLDAFVGLPIPFTLIVGGEKRDFVDYEGYRRRCGPGQTIHFTGNLAEAEVAAMFRRSDLFVFPTLADTFPNVILEAMAFGVPVVASRVGGIPHQVDEDCAVIVEPGDPQALRAAVERLAADPERRVRMGRHGRQRATQRFDWTVAAADTHRLYEAVIRRPAGAAVLKAA</sequence>
<keyword evidence="4" id="KW-1185">Reference proteome</keyword>
<dbReference type="GO" id="GO:0016757">
    <property type="term" value="F:glycosyltransferase activity"/>
    <property type="evidence" value="ECO:0007669"/>
    <property type="project" value="InterPro"/>
</dbReference>
<dbReference type="CDD" id="cd03801">
    <property type="entry name" value="GT4_PimA-like"/>
    <property type="match status" value="1"/>
</dbReference>
<gene>
    <name evidence="3" type="ORF">DS843_14865</name>
</gene>
<reference evidence="3 4" key="1">
    <citation type="submission" date="2018-07" db="EMBL/GenBank/DDBJ databases">
        <title>Genome sequence of Azospirillum sp. ATCC 49961.</title>
        <authorList>
            <person name="Sant'Anna F.H."/>
            <person name="Baldani J.I."/>
            <person name="Zilli J.E."/>
            <person name="Reis V.M."/>
            <person name="Hartmann A."/>
            <person name="Cruz L."/>
            <person name="de Souza E.M."/>
            <person name="de Oliveira Pedrosa F."/>
            <person name="Passaglia L.M.P."/>
        </authorList>
    </citation>
    <scope>NUCLEOTIDE SEQUENCE [LARGE SCALE GENOMIC DNA]</scope>
    <source>
        <strain evidence="3 4">ATCC 49961</strain>
    </source>
</reference>
<dbReference type="AlphaFoldDB" id="A0A9W7NJ10"/>
<organism evidence="3 4">
    <name type="scientific">Roseomonas genomospecies 6</name>
    <dbReference type="NCBI Taxonomy" id="214106"/>
    <lineage>
        <taxon>Bacteria</taxon>
        <taxon>Pseudomonadati</taxon>
        <taxon>Pseudomonadota</taxon>
        <taxon>Alphaproteobacteria</taxon>
        <taxon>Acetobacterales</taxon>
        <taxon>Roseomonadaceae</taxon>
        <taxon>Roseomonas</taxon>
    </lineage>
</organism>
<accession>A0A9W7NJ10</accession>
<name>A0A9W7NJ10_9PROT</name>
<proteinExistence type="predicted"/>
<feature type="domain" description="Glycosyl transferase family 1" evidence="1">
    <location>
        <begin position="228"/>
        <end position="384"/>
    </location>
</feature>
<dbReference type="EMBL" id="QOKW01000010">
    <property type="protein sequence ID" value="KAA0680064.1"/>
    <property type="molecule type" value="Genomic_DNA"/>
</dbReference>
<dbReference type="Proteomes" id="UP000480854">
    <property type="component" value="Unassembled WGS sequence"/>
</dbReference>
<dbReference type="InterPro" id="IPR001296">
    <property type="entry name" value="Glyco_trans_1"/>
</dbReference>
<evidence type="ECO:0000259" key="1">
    <source>
        <dbReference type="Pfam" id="PF00534"/>
    </source>
</evidence>
<dbReference type="InterPro" id="IPR028098">
    <property type="entry name" value="Glyco_trans_4-like_N"/>
</dbReference>
<dbReference type="InterPro" id="IPR050194">
    <property type="entry name" value="Glycosyltransferase_grp1"/>
</dbReference>
<comment type="caution">
    <text evidence="3">The sequence shown here is derived from an EMBL/GenBank/DDBJ whole genome shotgun (WGS) entry which is preliminary data.</text>
</comment>
<dbReference type="RefSeq" id="WP_149469680.1">
    <property type="nucleotide sequence ID" value="NZ_QOKW01000010.1"/>
</dbReference>
<evidence type="ECO:0000313" key="4">
    <source>
        <dbReference type="Proteomes" id="UP000480854"/>
    </source>
</evidence>
<evidence type="ECO:0000313" key="3">
    <source>
        <dbReference type="EMBL" id="KAA0680064.1"/>
    </source>
</evidence>
<dbReference type="SUPFAM" id="SSF53756">
    <property type="entry name" value="UDP-Glycosyltransferase/glycogen phosphorylase"/>
    <property type="match status" value="1"/>
</dbReference>
<protein>
    <submittedName>
        <fullName evidence="3">Glycosyltransferase family 1 protein</fullName>
    </submittedName>
</protein>
<evidence type="ECO:0000259" key="2">
    <source>
        <dbReference type="Pfam" id="PF13439"/>
    </source>
</evidence>
<dbReference type="Pfam" id="PF00534">
    <property type="entry name" value="Glycos_transf_1"/>
    <property type="match status" value="1"/>
</dbReference>
<dbReference type="Pfam" id="PF13439">
    <property type="entry name" value="Glyco_transf_4"/>
    <property type="match status" value="1"/>
</dbReference>
<feature type="domain" description="Glycosyltransferase subfamily 4-like N-terminal" evidence="2">
    <location>
        <begin position="77"/>
        <end position="202"/>
    </location>
</feature>
<dbReference type="PANTHER" id="PTHR45947:SF3">
    <property type="entry name" value="SULFOQUINOVOSYL TRANSFERASE SQD2"/>
    <property type="match status" value="1"/>
</dbReference>
<dbReference type="Gene3D" id="3.40.50.2000">
    <property type="entry name" value="Glycogen Phosphorylase B"/>
    <property type="match status" value="2"/>
</dbReference>
<dbReference type="OrthoDB" id="9790710at2"/>
<dbReference type="PANTHER" id="PTHR45947">
    <property type="entry name" value="SULFOQUINOVOSYL TRANSFERASE SQD2"/>
    <property type="match status" value="1"/>
</dbReference>